<evidence type="ECO:0000256" key="2">
    <source>
        <dbReference type="SAM" id="MobiDB-lite"/>
    </source>
</evidence>
<name>A0A443LPS3_9RHOB</name>
<keyword evidence="1" id="KW-0456">Lyase</keyword>
<dbReference type="InterPro" id="IPR036663">
    <property type="entry name" value="Fumarylacetoacetase_C_sf"/>
</dbReference>
<proteinExistence type="predicted"/>
<dbReference type="AlphaFoldDB" id="A0A443LPS3"/>
<sequence length="281" mass="29879">MVSSRGPRRPAQERPDRAEEGRMTLETIAAELRAAEAGGRTIAPLRDRLSTGAEAYAVQQINTTHRLAAGGRLVGRKVGLTNPVVQRQLGVDQPDYGMLFADMEVMHDAEIAWNPGAQFKVEAEIAFIVGRELTAADLSMAELIRGIDCAVPAIEIVGSRIANWDIRFVDTVADNGSSAFFTLGPFPRRLETLDLLGCAMRMEGTDGTLSEGRGDACFGSPLNAALWLARGMARVGYPLAPGDVLLSGALGPMLTATPGSRYVARIEGLGEAAVRFGAARG</sequence>
<dbReference type="InterPro" id="IPR050772">
    <property type="entry name" value="Hydratase-Decarb/MhpD_sf"/>
</dbReference>
<dbReference type="Gene3D" id="3.90.850.10">
    <property type="entry name" value="Fumarylacetoacetase-like, C-terminal domain"/>
    <property type="match status" value="1"/>
</dbReference>
<evidence type="ECO:0000313" key="4">
    <source>
        <dbReference type="EMBL" id="RWR51181.1"/>
    </source>
</evidence>
<dbReference type="InterPro" id="IPR011234">
    <property type="entry name" value="Fumarylacetoacetase-like_C"/>
</dbReference>
<feature type="compositionally biased region" description="Basic and acidic residues" evidence="2">
    <location>
        <begin position="10"/>
        <end position="20"/>
    </location>
</feature>
<feature type="region of interest" description="Disordered" evidence="2">
    <location>
        <begin position="1"/>
        <end position="20"/>
    </location>
</feature>
<accession>A0A443LPS3</accession>
<feature type="domain" description="Fumarylacetoacetase-like C-terminal" evidence="3">
    <location>
        <begin position="92"/>
        <end position="274"/>
    </location>
</feature>
<evidence type="ECO:0000259" key="3">
    <source>
        <dbReference type="Pfam" id="PF01557"/>
    </source>
</evidence>
<dbReference type="GO" id="GO:0005737">
    <property type="term" value="C:cytoplasm"/>
    <property type="evidence" value="ECO:0007669"/>
    <property type="project" value="TreeGrafter"/>
</dbReference>
<keyword evidence="5" id="KW-1185">Reference proteome</keyword>
<comment type="caution">
    <text evidence="4">The sequence shown here is derived from an EMBL/GenBank/DDBJ whole genome shotgun (WGS) entry which is preliminary data.</text>
</comment>
<evidence type="ECO:0000313" key="5">
    <source>
        <dbReference type="Proteomes" id="UP000288071"/>
    </source>
</evidence>
<dbReference type="EMBL" id="SAVA01000007">
    <property type="protein sequence ID" value="RWR51181.1"/>
    <property type="molecule type" value="Genomic_DNA"/>
</dbReference>
<dbReference type="SUPFAM" id="SSF56529">
    <property type="entry name" value="FAH"/>
    <property type="match status" value="1"/>
</dbReference>
<evidence type="ECO:0000256" key="1">
    <source>
        <dbReference type="ARBA" id="ARBA00023239"/>
    </source>
</evidence>
<dbReference type="GO" id="GO:0008684">
    <property type="term" value="F:2-oxopent-4-enoate hydratase activity"/>
    <property type="evidence" value="ECO:0007669"/>
    <property type="project" value="TreeGrafter"/>
</dbReference>
<organism evidence="4 5">
    <name type="scientific">Paenirhodobacter huangdaonensis</name>
    <dbReference type="NCBI Taxonomy" id="2501515"/>
    <lineage>
        <taxon>Bacteria</taxon>
        <taxon>Pseudomonadati</taxon>
        <taxon>Pseudomonadota</taxon>
        <taxon>Alphaproteobacteria</taxon>
        <taxon>Rhodobacterales</taxon>
        <taxon>Rhodobacter group</taxon>
        <taxon>Paenirhodobacter</taxon>
    </lineage>
</organism>
<reference evidence="5" key="2">
    <citation type="submission" date="2019-01" db="EMBL/GenBank/DDBJ databases">
        <title>Sinorhodobacter populi sp. nov. isolated from the symptomatic bark tissue of Populus euramericana canker.</title>
        <authorList>
            <person name="Li Y."/>
        </authorList>
    </citation>
    <scope>NUCLEOTIDE SEQUENCE [LARGE SCALE GENOMIC DNA]</scope>
    <source>
        <strain evidence="5">CGMCC 1.12963</strain>
    </source>
</reference>
<dbReference type="PANTHER" id="PTHR30143">
    <property type="entry name" value="ACID HYDRATASE"/>
    <property type="match status" value="1"/>
</dbReference>
<dbReference type="PANTHER" id="PTHR30143:SF0">
    <property type="entry name" value="2-KETO-4-PENTENOATE HYDRATASE"/>
    <property type="match status" value="1"/>
</dbReference>
<reference evidence="4 5" key="1">
    <citation type="submission" date="2019-01" db="EMBL/GenBank/DDBJ databases">
        <title>Sinorhodobacter populi sp. nov. isolated from the symptomatic bark tissue of Populus euramericana canker.</title>
        <authorList>
            <person name="Xu G."/>
        </authorList>
    </citation>
    <scope>NUCLEOTIDE SEQUENCE [LARGE SCALE GENOMIC DNA]</scope>
    <source>
        <strain evidence="4 5">CGMCC 1.12963</strain>
    </source>
</reference>
<dbReference type="Pfam" id="PF01557">
    <property type="entry name" value="FAA_hydrolase"/>
    <property type="match status" value="1"/>
</dbReference>
<protein>
    <submittedName>
        <fullName evidence="4">2-keto-4-pentenoate hydratase</fullName>
    </submittedName>
</protein>
<dbReference type="Proteomes" id="UP000288071">
    <property type="component" value="Unassembled WGS sequence"/>
</dbReference>
<gene>
    <name evidence="4" type="ORF">EOW66_12980</name>
</gene>